<feature type="region of interest" description="Disordered" evidence="1">
    <location>
        <begin position="1"/>
        <end position="64"/>
    </location>
</feature>
<dbReference type="KEGG" id="hsr:HSBAA_21290"/>
<proteinExistence type="predicted"/>
<feature type="compositionally biased region" description="Acidic residues" evidence="1">
    <location>
        <begin position="36"/>
        <end position="46"/>
    </location>
</feature>
<protein>
    <submittedName>
        <fullName evidence="2">Uncharacterized protein</fullName>
    </submittedName>
</protein>
<reference evidence="2 3" key="1">
    <citation type="journal article" date="2019" name="Microbiol. Resour. Announc.">
        <title>Complete Genome Sequence of Halomonas sulfidaeris Strain Esulfide1 Isolated from a Metal Sulfide Rock at a Depth of 2,200 Meters, Obtained Using Nanopore Sequencing.</title>
        <authorList>
            <person name="Saito M."/>
            <person name="Nishigata A."/>
            <person name="Galipon J."/>
            <person name="Arakawa K."/>
        </authorList>
    </citation>
    <scope>NUCLEOTIDE SEQUENCE [LARGE SCALE GENOMIC DNA]</scope>
    <source>
        <strain evidence="2 3">ATCC BAA-803</strain>
    </source>
</reference>
<evidence type="ECO:0000256" key="1">
    <source>
        <dbReference type="SAM" id="MobiDB-lite"/>
    </source>
</evidence>
<feature type="compositionally biased region" description="Basic and acidic residues" evidence="1">
    <location>
        <begin position="1"/>
        <end position="11"/>
    </location>
</feature>
<accession>A0A455U6J7</accession>
<dbReference type="Proteomes" id="UP000320231">
    <property type="component" value="Chromosome"/>
</dbReference>
<evidence type="ECO:0000313" key="2">
    <source>
        <dbReference type="EMBL" id="BBI60823.1"/>
    </source>
</evidence>
<organism evidence="2 3">
    <name type="scientific">Vreelandella sulfidaeris</name>
    <dbReference type="NCBI Taxonomy" id="115553"/>
    <lineage>
        <taxon>Bacteria</taxon>
        <taxon>Pseudomonadati</taxon>
        <taxon>Pseudomonadota</taxon>
        <taxon>Gammaproteobacteria</taxon>
        <taxon>Oceanospirillales</taxon>
        <taxon>Halomonadaceae</taxon>
        <taxon>Vreelandella</taxon>
    </lineage>
</organism>
<evidence type="ECO:0000313" key="3">
    <source>
        <dbReference type="Proteomes" id="UP000320231"/>
    </source>
</evidence>
<dbReference type="EMBL" id="AP019514">
    <property type="protein sequence ID" value="BBI60823.1"/>
    <property type="molecule type" value="Genomic_DNA"/>
</dbReference>
<dbReference type="AlphaFoldDB" id="A0A455U6J7"/>
<sequence>MIDKMNTKEPAKQNAAITFDEDLEETKQPIRPGQMEQEEAIGDDIEGNVSDASNKSADDKEEPR</sequence>
<name>A0A455U6J7_9GAMM</name>
<gene>
    <name evidence="2" type="ORF">HSBAA_21290</name>
</gene>